<keyword evidence="3" id="KW-1185">Reference proteome</keyword>
<feature type="compositionally biased region" description="Low complexity" evidence="1">
    <location>
        <begin position="74"/>
        <end position="92"/>
    </location>
</feature>
<proteinExistence type="predicted"/>
<name>A0ABP3AV59_MYCUL</name>
<dbReference type="EMBL" id="JAOL01000048">
    <property type="protein sequence ID" value="EUA93716.1"/>
    <property type="molecule type" value="Genomic_DNA"/>
</dbReference>
<protein>
    <submittedName>
        <fullName evidence="2">Lipoprotein LprH</fullName>
    </submittedName>
</protein>
<gene>
    <name evidence="2" type="ORF">I551_9017</name>
</gene>
<organism evidence="2 3">
    <name type="scientific">Mycobacterium ulcerans str. Harvey</name>
    <dbReference type="NCBI Taxonomy" id="1299332"/>
    <lineage>
        <taxon>Bacteria</taxon>
        <taxon>Bacillati</taxon>
        <taxon>Actinomycetota</taxon>
        <taxon>Actinomycetes</taxon>
        <taxon>Mycobacteriales</taxon>
        <taxon>Mycobacteriaceae</taxon>
        <taxon>Mycobacterium</taxon>
        <taxon>Mycobacterium ulcerans group</taxon>
    </lineage>
</organism>
<evidence type="ECO:0000313" key="3">
    <source>
        <dbReference type="Proteomes" id="UP000020681"/>
    </source>
</evidence>
<evidence type="ECO:0000256" key="1">
    <source>
        <dbReference type="SAM" id="MobiDB-lite"/>
    </source>
</evidence>
<dbReference type="Proteomes" id="UP000020681">
    <property type="component" value="Unassembled WGS sequence"/>
</dbReference>
<reference evidence="2 3" key="1">
    <citation type="submission" date="2014-01" db="EMBL/GenBank/DDBJ databases">
        <authorList>
            <person name="Dobos K."/>
            <person name="Lenaerts A."/>
            <person name="Ordway D."/>
            <person name="DeGroote M.A."/>
            <person name="Parker T."/>
            <person name="Sizemore C."/>
            <person name="Tallon L.J."/>
            <person name="Sadzewicz L.K."/>
            <person name="Sengamalay N."/>
            <person name="Fraser C.M."/>
            <person name="Hine E."/>
            <person name="Shefchek K.A."/>
            <person name="Das S.P."/>
            <person name="Tettelin H."/>
        </authorList>
    </citation>
    <scope>NUCLEOTIDE SEQUENCE [LARGE SCALE GENOMIC DNA]</scope>
    <source>
        <strain evidence="2 3">Harvey</strain>
    </source>
</reference>
<comment type="caution">
    <text evidence="2">The sequence shown here is derived from an EMBL/GenBank/DDBJ whole genome shotgun (WGS) entry which is preliminary data.</text>
</comment>
<evidence type="ECO:0000313" key="2">
    <source>
        <dbReference type="EMBL" id="EUA93716.1"/>
    </source>
</evidence>
<sequence>MPWRCICRYPAGEFGPITLKSFGTPAEGVLVWSMGRSDWNCDYGLAVVPRAALVISACDKIPDFRWRNGRSPDGRSSTTGSDTSRGSVAIGC</sequence>
<accession>A0ABP3AV59</accession>
<keyword evidence="2" id="KW-0449">Lipoprotein</keyword>
<feature type="region of interest" description="Disordered" evidence="1">
    <location>
        <begin position="67"/>
        <end position="92"/>
    </location>
</feature>